<dbReference type="GO" id="GO:0005634">
    <property type="term" value="C:nucleus"/>
    <property type="evidence" value="ECO:0007669"/>
    <property type="project" value="TreeGrafter"/>
</dbReference>
<dbReference type="InterPro" id="IPR027417">
    <property type="entry name" value="P-loop_NTPase"/>
</dbReference>
<keyword evidence="3" id="KW-0067">ATP-binding</keyword>
<feature type="region of interest" description="Disordered" evidence="6">
    <location>
        <begin position="544"/>
        <end position="569"/>
    </location>
</feature>
<evidence type="ECO:0000256" key="2">
    <source>
        <dbReference type="ARBA" id="ARBA00022741"/>
    </source>
</evidence>
<accession>A0A0C9UZK1</accession>
<evidence type="ECO:0000259" key="7">
    <source>
        <dbReference type="PROSITE" id="PS51192"/>
    </source>
</evidence>
<dbReference type="EMBL" id="KN839938">
    <property type="protein sequence ID" value="KIJ58459.1"/>
    <property type="molecule type" value="Genomic_DNA"/>
</dbReference>
<feature type="domain" description="Helicase ATP-binding" evidence="7">
    <location>
        <begin position="40"/>
        <end position="224"/>
    </location>
</feature>
<evidence type="ECO:0000256" key="6">
    <source>
        <dbReference type="SAM" id="MobiDB-lite"/>
    </source>
</evidence>
<organism evidence="8 9">
    <name type="scientific">Hydnomerulius pinastri MD-312</name>
    <dbReference type="NCBI Taxonomy" id="994086"/>
    <lineage>
        <taxon>Eukaryota</taxon>
        <taxon>Fungi</taxon>
        <taxon>Dikarya</taxon>
        <taxon>Basidiomycota</taxon>
        <taxon>Agaricomycotina</taxon>
        <taxon>Agaricomycetes</taxon>
        <taxon>Agaricomycetidae</taxon>
        <taxon>Boletales</taxon>
        <taxon>Boletales incertae sedis</taxon>
        <taxon>Leucogyrophana</taxon>
    </lineage>
</organism>
<dbReference type="GO" id="GO:0000724">
    <property type="term" value="P:double-strand break repair via homologous recombination"/>
    <property type="evidence" value="ECO:0007669"/>
    <property type="project" value="TreeGrafter"/>
</dbReference>
<proteinExistence type="inferred from homology"/>
<dbReference type="InterPro" id="IPR014001">
    <property type="entry name" value="Helicase_ATP-bd"/>
</dbReference>
<keyword evidence="9" id="KW-1185">Reference proteome</keyword>
<evidence type="ECO:0000256" key="1">
    <source>
        <dbReference type="ARBA" id="ARBA00005446"/>
    </source>
</evidence>
<keyword evidence="2" id="KW-0547">Nucleotide-binding</keyword>
<dbReference type="AlphaFoldDB" id="A0A0C9UZK1"/>
<name>A0A0C9UZK1_9AGAM</name>
<dbReference type="EC" id="5.6.2.4" evidence="5"/>
<evidence type="ECO:0000256" key="4">
    <source>
        <dbReference type="ARBA" id="ARBA00034617"/>
    </source>
</evidence>
<comment type="similarity">
    <text evidence="1">Belongs to the helicase family. RecQ subfamily.</text>
</comment>
<reference evidence="8 9" key="1">
    <citation type="submission" date="2014-04" db="EMBL/GenBank/DDBJ databases">
        <title>Evolutionary Origins and Diversification of the Mycorrhizal Mutualists.</title>
        <authorList>
            <consortium name="DOE Joint Genome Institute"/>
            <consortium name="Mycorrhizal Genomics Consortium"/>
            <person name="Kohler A."/>
            <person name="Kuo A."/>
            <person name="Nagy L.G."/>
            <person name="Floudas D."/>
            <person name="Copeland A."/>
            <person name="Barry K.W."/>
            <person name="Cichocki N."/>
            <person name="Veneault-Fourrey C."/>
            <person name="LaButti K."/>
            <person name="Lindquist E.A."/>
            <person name="Lipzen A."/>
            <person name="Lundell T."/>
            <person name="Morin E."/>
            <person name="Murat C."/>
            <person name="Riley R."/>
            <person name="Ohm R."/>
            <person name="Sun H."/>
            <person name="Tunlid A."/>
            <person name="Henrissat B."/>
            <person name="Grigoriev I.V."/>
            <person name="Hibbett D.S."/>
            <person name="Martin F."/>
        </authorList>
    </citation>
    <scope>NUCLEOTIDE SEQUENCE [LARGE SCALE GENOMIC DNA]</scope>
    <source>
        <strain evidence="8 9">MD-312</strain>
    </source>
</reference>
<dbReference type="PANTHER" id="PTHR13710">
    <property type="entry name" value="DNA HELICASE RECQ FAMILY MEMBER"/>
    <property type="match status" value="1"/>
</dbReference>
<feature type="compositionally biased region" description="Polar residues" evidence="6">
    <location>
        <begin position="560"/>
        <end position="569"/>
    </location>
</feature>
<dbReference type="OrthoDB" id="2691459at2759"/>
<comment type="catalytic activity">
    <reaction evidence="4">
        <text>Couples ATP hydrolysis with the unwinding of duplex DNA by translocating in the 3'-5' direction.</text>
        <dbReference type="EC" id="5.6.2.4"/>
    </reaction>
</comment>
<dbReference type="SUPFAM" id="SSF52540">
    <property type="entry name" value="P-loop containing nucleoside triphosphate hydrolases"/>
    <property type="match status" value="1"/>
</dbReference>
<evidence type="ECO:0000256" key="3">
    <source>
        <dbReference type="ARBA" id="ARBA00022840"/>
    </source>
</evidence>
<sequence>MGDENPSFKFTSDEGQALCKSILAKARMPFDTHDYQLDAITHLLDGIDVLFVTATGSGKTDAFIRLMHIMLALSKDHELYPQAKKFPRDPVMLVVCPTKALELDMVAHRKSDKERKMVKAKLSAVAINADTVDEYRKKDANIFEHVCEGVAVVILSPEQLKSRGFRQILDSKFSNRVTMMVVDEVHLLNSWGKDLRPAYKQIGWLRARLATHPPMLATTATLEKGGPTKTVCENLGLQHGKFHFIRRSNLRGDIRLVFRAMQSGVAGFHFPELKWLLGVSVIGCVVIFCHTIALGFRVAAYLHRESLKDPQCKKQVRMYNSLNWNSYNATTLVFLNDDPMAQIIIATDTLSVGFDSPNIKLVVIVGDILDTDDYIQKVGRIRVTVSSTEDAPDTLPTAITYLTKNAVTTATAIVDGKEPKKAKGSRAKGPQMSANMARLILASCKVKQINLTYDNPANDPMCTCSTCSSVSSSPPRPQDFSHCTCSGCSPEPVSEQTTGMSTSKTSRKGLARLTKEERDHGVKTLVALRDEIWKAAQLYSLPPDISCEEGETPRGPHGDATQSLPQWTP</sequence>
<dbReference type="GO" id="GO:0043138">
    <property type="term" value="F:3'-5' DNA helicase activity"/>
    <property type="evidence" value="ECO:0007669"/>
    <property type="project" value="UniProtKB-EC"/>
</dbReference>
<dbReference type="CDD" id="cd18785">
    <property type="entry name" value="SF2_C"/>
    <property type="match status" value="1"/>
</dbReference>
<dbReference type="InterPro" id="IPR001650">
    <property type="entry name" value="Helicase_C-like"/>
</dbReference>
<dbReference type="HOGENOM" id="CLU_010294_1_0_1"/>
<dbReference type="PROSITE" id="PS51192">
    <property type="entry name" value="HELICASE_ATP_BIND_1"/>
    <property type="match status" value="1"/>
</dbReference>
<dbReference type="GO" id="GO:0009378">
    <property type="term" value="F:four-way junction helicase activity"/>
    <property type="evidence" value="ECO:0007669"/>
    <property type="project" value="TreeGrafter"/>
</dbReference>
<evidence type="ECO:0000313" key="9">
    <source>
        <dbReference type="Proteomes" id="UP000053820"/>
    </source>
</evidence>
<dbReference type="Pfam" id="PF00270">
    <property type="entry name" value="DEAD"/>
    <property type="match status" value="1"/>
</dbReference>
<dbReference type="GO" id="GO:0003676">
    <property type="term" value="F:nucleic acid binding"/>
    <property type="evidence" value="ECO:0007669"/>
    <property type="project" value="InterPro"/>
</dbReference>
<dbReference type="Pfam" id="PF00271">
    <property type="entry name" value="Helicase_C"/>
    <property type="match status" value="1"/>
</dbReference>
<dbReference type="GO" id="GO:0005694">
    <property type="term" value="C:chromosome"/>
    <property type="evidence" value="ECO:0007669"/>
    <property type="project" value="TreeGrafter"/>
</dbReference>
<dbReference type="SMART" id="SM00487">
    <property type="entry name" value="DEXDc"/>
    <property type="match status" value="1"/>
</dbReference>
<dbReference type="Gene3D" id="3.40.50.300">
    <property type="entry name" value="P-loop containing nucleotide triphosphate hydrolases"/>
    <property type="match status" value="2"/>
</dbReference>
<evidence type="ECO:0000256" key="5">
    <source>
        <dbReference type="ARBA" id="ARBA00034808"/>
    </source>
</evidence>
<dbReference type="GO" id="GO:0005524">
    <property type="term" value="F:ATP binding"/>
    <property type="evidence" value="ECO:0007669"/>
    <property type="project" value="UniProtKB-KW"/>
</dbReference>
<dbReference type="PANTHER" id="PTHR13710:SF149">
    <property type="entry name" value="ATP-DEPENDENT DNA HELICASE TLH2"/>
    <property type="match status" value="1"/>
</dbReference>
<evidence type="ECO:0000313" key="8">
    <source>
        <dbReference type="EMBL" id="KIJ58459.1"/>
    </source>
</evidence>
<dbReference type="InterPro" id="IPR011545">
    <property type="entry name" value="DEAD/DEAH_box_helicase_dom"/>
</dbReference>
<dbReference type="Proteomes" id="UP000053820">
    <property type="component" value="Unassembled WGS sequence"/>
</dbReference>
<dbReference type="GO" id="GO:0005737">
    <property type="term" value="C:cytoplasm"/>
    <property type="evidence" value="ECO:0007669"/>
    <property type="project" value="TreeGrafter"/>
</dbReference>
<protein>
    <recommendedName>
        <fullName evidence="5">DNA 3'-5' helicase</fullName>
        <ecNumber evidence="5">5.6.2.4</ecNumber>
    </recommendedName>
</protein>
<gene>
    <name evidence="8" type="ORF">HYDPIDRAFT_190803</name>
</gene>